<keyword evidence="1" id="KW-0472">Membrane</keyword>
<dbReference type="EMBL" id="VSRR010000185">
    <property type="protein sequence ID" value="MPC11869.1"/>
    <property type="molecule type" value="Genomic_DNA"/>
</dbReference>
<organism evidence="2 3">
    <name type="scientific">Portunus trituberculatus</name>
    <name type="common">Swimming crab</name>
    <name type="synonym">Neptunus trituberculatus</name>
    <dbReference type="NCBI Taxonomy" id="210409"/>
    <lineage>
        <taxon>Eukaryota</taxon>
        <taxon>Metazoa</taxon>
        <taxon>Ecdysozoa</taxon>
        <taxon>Arthropoda</taxon>
        <taxon>Crustacea</taxon>
        <taxon>Multicrustacea</taxon>
        <taxon>Malacostraca</taxon>
        <taxon>Eumalacostraca</taxon>
        <taxon>Eucarida</taxon>
        <taxon>Decapoda</taxon>
        <taxon>Pleocyemata</taxon>
        <taxon>Brachyura</taxon>
        <taxon>Eubrachyura</taxon>
        <taxon>Portunoidea</taxon>
        <taxon>Portunidae</taxon>
        <taxon>Portuninae</taxon>
        <taxon>Portunus</taxon>
    </lineage>
</organism>
<name>A0A5B7CQT3_PORTR</name>
<keyword evidence="1" id="KW-0812">Transmembrane</keyword>
<evidence type="ECO:0000313" key="3">
    <source>
        <dbReference type="Proteomes" id="UP000324222"/>
    </source>
</evidence>
<dbReference type="Proteomes" id="UP000324222">
    <property type="component" value="Unassembled WGS sequence"/>
</dbReference>
<evidence type="ECO:0000256" key="1">
    <source>
        <dbReference type="SAM" id="Phobius"/>
    </source>
</evidence>
<proteinExistence type="predicted"/>
<comment type="caution">
    <text evidence="2">The sequence shown here is derived from an EMBL/GenBank/DDBJ whole genome shotgun (WGS) entry which is preliminary data.</text>
</comment>
<evidence type="ECO:0000313" key="2">
    <source>
        <dbReference type="EMBL" id="MPC11869.1"/>
    </source>
</evidence>
<accession>A0A5B7CQT3</accession>
<keyword evidence="1" id="KW-1133">Transmembrane helix</keyword>
<gene>
    <name evidence="2" type="ORF">E2C01_004544</name>
</gene>
<keyword evidence="3" id="KW-1185">Reference proteome</keyword>
<feature type="transmembrane region" description="Helical" evidence="1">
    <location>
        <begin position="15"/>
        <end position="35"/>
    </location>
</feature>
<reference evidence="2 3" key="1">
    <citation type="submission" date="2019-05" db="EMBL/GenBank/DDBJ databases">
        <title>Another draft genome of Portunus trituberculatus and its Hox gene families provides insights of decapod evolution.</title>
        <authorList>
            <person name="Jeong J.-H."/>
            <person name="Song I."/>
            <person name="Kim S."/>
            <person name="Choi T."/>
            <person name="Kim D."/>
            <person name="Ryu S."/>
            <person name="Kim W."/>
        </authorList>
    </citation>
    <scope>NUCLEOTIDE SEQUENCE [LARGE SCALE GENOMIC DNA]</scope>
    <source>
        <tissue evidence="2">Muscle</tissue>
    </source>
</reference>
<sequence>MVERVALYTHTARDWLVGWLVLYVRCVACGVSGGFSPRRYSALYLSYSAPYDLVTPASNRTSVSLLNLARSAKCKSVNVNKYNGEQFQQDKFTEQHR</sequence>
<protein>
    <submittedName>
        <fullName evidence="2">Uncharacterized protein</fullName>
    </submittedName>
</protein>
<dbReference type="AlphaFoldDB" id="A0A5B7CQT3"/>